<evidence type="ECO:0000313" key="2">
    <source>
        <dbReference type="EMBL" id="VTJ74113.1"/>
    </source>
</evidence>
<feature type="compositionally biased region" description="Low complexity" evidence="1">
    <location>
        <begin position="154"/>
        <end position="170"/>
    </location>
</feature>
<protein>
    <submittedName>
        <fullName evidence="2">Uncharacterized protein</fullName>
    </submittedName>
</protein>
<dbReference type="AlphaFoldDB" id="A0A5E4BWW3"/>
<evidence type="ECO:0000256" key="1">
    <source>
        <dbReference type="SAM" id="MobiDB-lite"/>
    </source>
</evidence>
<sequence length="199" mass="19781">LRCLREARSRSRAAVLTWGVAATCKLCPRSSAGAGVSARLGVRWAPLSGAPSQPPAAAVAASREPSLGPAAVARALLQGAPPARRWETRAPDGSRGDGGGRRSGAGEAGGSGGSGAAIREPEPGRVALRVPRAAEAPLGTRPGTPARLASGLPPAAGLRLAGSSALGSPAPGTPRRRQPRAPARRSAARCSHGATALSR</sequence>
<feature type="compositionally biased region" description="Gly residues" evidence="1">
    <location>
        <begin position="101"/>
        <end position="115"/>
    </location>
</feature>
<dbReference type="EMBL" id="CABDUW010000716">
    <property type="protein sequence ID" value="VTJ74113.1"/>
    <property type="molecule type" value="Genomic_DNA"/>
</dbReference>
<feature type="non-terminal residue" evidence="2">
    <location>
        <position position="1"/>
    </location>
</feature>
<evidence type="ECO:0000313" key="3">
    <source>
        <dbReference type="Proteomes" id="UP000335636"/>
    </source>
</evidence>
<feature type="compositionally biased region" description="Basic residues" evidence="1">
    <location>
        <begin position="174"/>
        <end position="187"/>
    </location>
</feature>
<comment type="caution">
    <text evidence="2">The sequence shown here is derived from an EMBL/GenBank/DDBJ whole genome shotgun (WGS) entry which is preliminary data.</text>
</comment>
<organism evidence="2 3">
    <name type="scientific">Marmota monax</name>
    <name type="common">Woodchuck</name>
    <dbReference type="NCBI Taxonomy" id="9995"/>
    <lineage>
        <taxon>Eukaryota</taxon>
        <taxon>Metazoa</taxon>
        <taxon>Chordata</taxon>
        <taxon>Craniata</taxon>
        <taxon>Vertebrata</taxon>
        <taxon>Euteleostomi</taxon>
        <taxon>Mammalia</taxon>
        <taxon>Eutheria</taxon>
        <taxon>Euarchontoglires</taxon>
        <taxon>Glires</taxon>
        <taxon>Rodentia</taxon>
        <taxon>Sciuromorpha</taxon>
        <taxon>Sciuridae</taxon>
        <taxon>Xerinae</taxon>
        <taxon>Marmotini</taxon>
        <taxon>Marmota</taxon>
    </lineage>
</organism>
<gene>
    <name evidence="2" type="ORF">MONAX_5E022889</name>
</gene>
<name>A0A5E4BWW3_MARMO</name>
<reference evidence="2" key="1">
    <citation type="submission" date="2019-04" db="EMBL/GenBank/DDBJ databases">
        <authorList>
            <person name="Alioto T."/>
            <person name="Alioto T."/>
        </authorList>
    </citation>
    <scope>NUCLEOTIDE SEQUENCE [LARGE SCALE GENOMIC DNA]</scope>
</reference>
<accession>A0A5E4BWW3</accession>
<feature type="region of interest" description="Disordered" evidence="1">
    <location>
        <begin position="78"/>
        <end position="199"/>
    </location>
</feature>
<proteinExistence type="predicted"/>
<feature type="compositionally biased region" description="Basic and acidic residues" evidence="1">
    <location>
        <begin position="84"/>
        <end position="100"/>
    </location>
</feature>
<dbReference type="Proteomes" id="UP000335636">
    <property type="component" value="Unassembled WGS sequence"/>
</dbReference>
<keyword evidence="3" id="KW-1185">Reference proteome</keyword>